<keyword evidence="1" id="KW-0812">Transmembrane</keyword>
<name>A0AAD4R361_9BILA</name>
<protein>
    <submittedName>
        <fullName evidence="2">Uncharacterized protein</fullName>
    </submittedName>
</protein>
<feature type="transmembrane region" description="Helical" evidence="1">
    <location>
        <begin position="12"/>
        <end position="29"/>
    </location>
</feature>
<dbReference type="AlphaFoldDB" id="A0AAD4R361"/>
<proteinExistence type="predicted"/>
<keyword evidence="1" id="KW-1133">Transmembrane helix</keyword>
<keyword evidence="3" id="KW-1185">Reference proteome</keyword>
<sequence length="265" mass="29310">MMANTEMLIRYLYTIIPTLILAAVLLIASDCQEAFESQTHCLGEDVQNAQITHTLPVLSALIACILPSQKYQSLTTSKEEACSISLFWEQKTVEGLRKSHHNKQCSRKGNFTTLFHQIDIVVIDIIRGQDTLTCNPVNVTVCESGKVATEAVQKICALDMGNSRIQQIGEDGNVMPDVMPHTMIVEGIRHEAERVLFGILRQLVLSNFNAPAKRYIVPILAFEGEEVNAAHLILECNAGTGLKYKYSSGVIVNFKSGVYAGSYYL</sequence>
<evidence type="ECO:0000256" key="1">
    <source>
        <dbReference type="SAM" id="Phobius"/>
    </source>
</evidence>
<evidence type="ECO:0000313" key="2">
    <source>
        <dbReference type="EMBL" id="KAI1706482.1"/>
    </source>
</evidence>
<accession>A0AAD4R361</accession>
<organism evidence="2 3">
    <name type="scientific">Ditylenchus destructor</name>
    <dbReference type="NCBI Taxonomy" id="166010"/>
    <lineage>
        <taxon>Eukaryota</taxon>
        <taxon>Metazoa</taxon>
        <taxon>Ecdysozoa</taxon>
        <taxon>Nematoda</taxon>
        <taxon>Chromadorea</taxon>
        <taxon>Rhabditida</taxon>
        <taxon>Tylenchina</taxon>
        <taxon>Tylenchomorpha</taxon>
        <taxon>Sphaerularioidea</taxon>
        <taxon>Anguinidae</taxon>
        <taxon>Anguininae</taxon>
        <taxon>Ditylenchus</taxon>
    </lineage>
</organism>
<dbReference type="EMBL" id="JAKKPZ010000047">
    <property type="protein sequence ID" value="KAI1706482.1"/>
    <property type="molecule type" value="Genomic_DNA"/>
</dbReference>
<evidence type="ECO:0000313" key="3">
    <source>
        <dbReference type="Proteomes" id="UP001201812"/>
    </source>
</evidence>
<comment type="caution">
    <text evidence="2">The sequence shown here is derived from an EMBL/GenBank/DDBJ whole genome shotgun (WGS) entry which is preliminary data.</text>
</comment>
<dbReference type="Proteomes" id="UP001201812">
    <property type="component" value="Unassembled WGS sequence"/>
</dbReference>
<keyword evidence="1" id="KW-0472">Membrane</keyword>
<reference evidence="2" key="1">
    <citation type="submission" date="2022-01" db="EMBL/GenBank/DDBJ databases">
        <title>Genome Sequence Resource for Two Populations of Ditylenchus destructor, the Migratory Endoparasitic Phytonematode.</title>
        <authorList>
            <person name="Zhang H."/>
            <person name="Lin R."/>
            <person name="Xie B."/>
        </authorList>
    </citation>
    <scope>NUCLEOTIDE SEQUENCE</scope>
    <source>
        <strain evidence="2">BazhouSP</strain>
    </source>
</reference>
<gene>
    <name evidence="2" type="ORF">DdX_12942</name>
</gene>